<evidence type="ECO:0000256" key="2">
    <source>
        <dbReference type="SAM" id="MobiDB-lite"/>
    </source>
</evidence>
<dbReference type="Proteomes" id="UP001165083">
    <property type="component" value="Unassembled WGS sequence"/>
</dbReference>
<feature type="compositionally biased region" description="Acidic residues" evidence="2">
    <location>
        <begin position="178"/>
        <end position="200"/>
    </location>
</feature>
<feature type="region of interest" description="Disordered" evidence="2">
    <location>
        <begin position="80"/>
        <end position="200"/>
    </location>
</feature>
<evidence type="ECO:0000313" key="4">
    <source>
        <dbReference type="Proteomes" id="UP001165083"/>
    </source>
</evidence>
<keyword evidence="4" id="KW-1185">Reference proteome</keyword>
<evidence type="ECO:0000313" key="3">
    <source>
        <dbReference type="EMBL" id="GMF22272.1"/>
    </source>
</evidence>
<evidence type="ECO:0000256" key="1">
    <source>
        <dbReference type="SAM" id="Coils"/>
    </source>
</evidence>
<keyword evidence="1" id="KW-0175">Coiled coil</keyword>
<dbReference type="EMBL" id="BSXW01000436">
    <property type="protein sequence ID" value="GMF22272.1"/>
    <property type="molecule type" value="Genomic_DNA"/>
</dbReference>
<feature type="compositionally biased region" description="Polar residues" evidence="2">
    <location>
        <begin position="394"/>
        <end position="414"/>
    </location>
</feature>
<proteinExistence type="predicted"/>
<feature type="compositionally biased region" description="Acidic residues" evidence="2">
    <location>
        <begin position="155"/>
        <end position="167"/>
    </location>
</feature>
<feature type="coiled-coil region" evidence="1">
    <location>
        <begin position="322"/>
        <end position="349"/>
    </location>
</feature>
<reference evidence="3" key="1">
    <citation type="submission" date="2023-04" db="EMBL/GenBank/DDBJ databases">
        <title>Phytophthora lilii NBRC 32176.</title>
        <authorList>
            <person name="Ichikawa N."/>
            <person name="Sato H."/>
            <person name="Tonouchi N."/>
        </authorList>
    </citation>
    <scope>NUCLEOTIDE SEQUENCE</scope>
    <source>
        <strain evidence="3">NBRC 32176</strain>
    </source>
</reference>
<dbReference type="AlphaFoldDB" id="A0A9W6TY61"/>
<name>A0A9W6TY61_9STRA</name>
<organism evidence="3 4">
    <name type="scientific">Phytophthora lilii</name>
    <dbReference type="NCBI Taxonomy" id="2077276"/>
    <lineage>
        <taxon>Eukaryota</taxon>
        <taxon>Sar</taxon>
        <taxon>Stramenopiles</taxon>
        <taxon>Oomycota</taxon>
        <taxon>Peronosporomycetes</taxon>
        <taxon>Peronosporales</taxon>
        <taxon>Peronosporaceae</taxon>
        <taxon>Phytophthora</taxon>
    </lineage>
</organism>
<feature type="region of interest" description="Disordered" evidence="2">
    <location>
        <begin position="390"/>
        <end position="415"/>
    </location>
</feature>
<comment type="caution">
    <text evidence="3">The sequence shown here is derived from an EMBL/GenBank/DDBJ whole genome shotgun (WGS) entry which is preliminary data.</text>
</comment>
<gene>
    <name evidence="3" type="ORF">Plil01_000885600</name>
</gene>
<feature type="coiled-coil region" evidence="1">
    <location>
        <begin position="546"/>
        <end position="580"/>
    </location>
</feature>
<sequence length="612" mass="69094">MAGPAVVHRLKAELQQRVAETLSSVCGAFRQELELAAQPPAPPPGANTVAALETAIKTEIALADQVWSLGERTTISLQATQQEVAGRQQGGDARSLSRDKKRPTARSSLSTAPPAKKPRFEEVIEIWSSADENEDGESAKLDANADCIGGRVDTETETEEEEEEDSDTNGAIDLICSDGDDEDKDADWVESDNDEGDYAEDDEGKIICKFIVDPVGMLCHAEQRSPRQTKALEIDCTRVYSSWMLYCVDQLPENIALETVASCASNGVRTDDLAKNQLCQLWHEVDAHVLCCRNEQFLQHRTCEYSIQVMLRETMHQIEHQHECIRNVREELKVRKEELREANASHKERRRAAGILSVCQKVNSDAAKATGVDTVADMIDFKAHYMKKRPALKTNRNASAQTSENLTPRTQPSSKVEDLLPSLDDVIGKLCYAGQRLQQQTEMFKGCLRKSIEFVDASLCKPPLGKVCARNCKKIRDNRCTADIPCDNEMCRNWHNAEAHTDNCFNPQCEFKLRIVLREKDQEHIKKHYGEFSLLDPRNRDRFLEFELLQDEINQLEADILREENLLRDLNTKKKEHQDKLFTIGIDDNDDEIDGFPDFTTHYDKQAGCKKA</sequence>
<protein>
    <submittedName>
        <fullName evidence="3">Unnamed protein product</fullName>
    </submittedName>
</protein>
<dbReference type="OrthoDB" id="128018at2759"/>
<accession>A0A9W6TY61</accession>